<feature type="region of interest" description="Disordered" evidence="1">
    <location>
        <begin position="193"/>
        <end position="234"/>
    </location>
</feature>
<dbReference type="EMBL" id="QJKJ01000770">
    <property type="protein sequence ID" value="RDY10810.1"/>
    <property type="molecule type" value="Genomic_DNA"/>
</dbReference>
<evidence type="ECO:0000256" key="1">
    <source>
        <dbReference type="SAM" id="MobiDB-lite"/>
    </source>
</evidence>
<feature type="region of interest" description="Disordered" evidence="1">
    <location>
        <begin position="39"/>
        <end position="77"/>
    </location>
</feature>
<reference evidence="2" key="1">
    <citation type="submission" date="2018-05" db="EMBL/GenBank/DDBJ databases">
        <title>Draft genome of Mucuna pruriens seed.</title>
        <authorList>
            <person name="Nnadi N.E."/>
            <person name="Vos R."/>
            <person name="Hasami M.H."/>
            <person name="Devisetty U.K."/>
            <person name="Aguiy J.C."/>
        </authorList>
    </citation>
    <scope>NUCLEOTIDE SEQUENCE [LARGE SCALE GENOMIC DNA]</scope>
    <source>
        <strain evidence="2">JCA_2017</strain>
    </source>
</reference>
<name>A0A371I701_MUCPR</name>
<dbReference type="OrthoDB" id="1433060at2759"/>
<gene>
    <name evidence="2" type="ORF">CR513_04611</name>
</gene>
<dbReference type="AlphaFoldDB" id="A0A371I701"/>
<feature type="compositionally biased region" description="Basic and acidic residues" evidence="1">
    <location>
        <begin position="39"/>
        <end position="53"/>
    </location>
</feature>
<sequence>MGKKAQTEMENCLRMGNCLKVVDQEMCFKRAEHDQARAENEKLKEVQRERKGAQEGSQLGAIGSSDYRRTKNRSGKLEKTMKEKLTTLRHWYNTRSKTKHMEHANGNLEQQNLDLKGEIGQMKEWMNKMFELLTQGAALNAATIAQGSLTYPPKFTLLLNRNIHPYGMPQGWNANTEEKLAAEEHEQARMNNAGTKPTQGIRNRPRANWGPTSRRPEWTNWTDSNDPKGDSSGRGKLNLLEECLRVIEGTESHGLDVVDLCLVLDVGLPADFKTPKFEKYKGRSYPRVHLAMYCRKMTTYIHQDKILVHFSQDNLTGATLS</sequence>
<feature type="non-terminal residue" evidence="2">
    <location>
        <position position="1"/>
    </location>
</feature>
<organism evidence="2 3">
    <name type="scientific">Mucuna pruriens</name>
    <name type="common">Velvet bean</name>
    <name type="synonym">Dolichos pruriens</name>
    <dbReference type="NCBI Taxonomy" id="157652"/>
    <lineage>
        <taxon>Eukaryota</taxon>
        <taxon>Viridiplantae</taxon>
        <taxon>Streptophyta</taxon>
        <taxon>Embryophyta</taxon>
        <taxon>Tracheophyta</taxon>
        <taxon>Spermatophyta</taxon>
        <taxon>Magnoliopsida</taxon>
        <taxon>eudicotyledons</taxon>
        <taxon>Gunneridae</taxon>
        <taxon>Pentapetalae</taxon>
        <taxon>rosids</taxon>
        <taxon>fabids</taxon>
        <taxon>Fabales</taxon>
        <taxon>Fabaceae</taxon>
        <taxon>Papilionoideae</taxon>
        <taxon>50 kb inversion clade</taxon>
        <taxon>NPAAA clade</taxon>
        <taxon>indigoferoid/millettioid clade</taxon>
        <taxon>Phaseoleae</taxon>
        <taxon>Mucuna</taxon>
    </lineage>
</organism>
<dbReference type="Proteomes" id="UP000257109">
    <property type="component" value="Unassembled WGS sequence"/>
</dbReference>
<proteinExistence type="predicted"/>
<keyword evidence="3" id="KW-1185">Reference proteome</keyword>
<evidence type="ECO:0000313" key="3">
    <source>
        <dbReference type="Proteomes" id="UP000257109"/>
    </source>
</evidence>
<protein>
    <submittedName>
        <fullName evidence="2">Uncharacterized protein</fullName>
    </submittedName>
</protein>
<comment type="caution">
    <text evidence="2">The sequence shown here is derived from an EMBL/GenBank/DDBJ whole genome shotgun (WGS) entry which is preliminary data.</text>
</comment>
<accession>A0A371I701</accession>
<evidence type="ECO:0000313" key="2">
    <source>
        <dbReference type="EMBL" id="RDY10810.1"/>
    </source>
</evidence>